<name>A0A4Z2FS20_9TELE</name>
<comment type="caution">
    <text evidence="2">The sequence shown here is derived from an EMBL/GenBank/DDBJ whole genome shotgun (WGS) entry which is preliminary data.</text>
</comment>
<dbReference type="Proteomes" id="UP000314294">
    <property type="component" value="Unassembled WGS sequence"/>
</dbReference>
<evidence type="ECO:0000313" key="2">
    <source>
        <dbReference type="EMBL" id="TNN43514.1"/>
    </source>
</evidence>
<feature type="compositionally biased region" description="Basic and acidic residues" evidence="1">
    <location>
        <begin position="78"/>
        <end position="99"/>
    </location>
</feature>
<protein>
    <submittedName>
        <fullName evidence="2">Uncharacterized protein</fullName>
    </submittedName>
</protein>
<feature type="compositionally biased region" description="Basic and acidic residues" evidence="1">
    <location>
        <begin position="50"/>
        <end position="60"/>
    </location>
</feature>
<sequence>MSEVTSYKAAVILAEERGTGGSTGTAEAGAVLRVRRGEPAHRYYDFHIERQETSEPKASEELQLDSPETPVTSTVTHNEAREQRRGQEFTAERRAIPSL</sequence>
<dbReference type="EMBL" id="SRLO01000961">
    <property type="protein sequence ID" value="TNN43514.1"/>
    <property type="molecule type" value="Genomic_DNA"/>
</dbReference>
<accession>A0A4Z2FS20</accession>
<organism evidence="2 3">
    <name type="scientific">Liparis tanakae</name>
    <name type="common">Tanaka's snailfish</name>
    <dbReference type="NCBI Taxonomy" id="230148"/>
    <lineage>
        <taxon>Eukaryota</taxon>
        <taxon>Metazoa</taxon>
        <taxon>Chordata</taxon>
        <taxon>Craniata</taxon>
        <taxon>Vertebrata</taxon>
        <taxon>Euteleostomi</taxon>
        <taxon>Actinopterygii</taxon>
        <taxon>Neopterygii</taxon>
        <taxon>Teleostei</taxon>
        <taxon>Neoteleostei</taxon>
        <taxon>Acanthomorphata</taxon>
        <taxon>Eupercaria</taxon>
        <taxon>Perciformes</taxon>
        <taxon>Cottioidei</taxon>
        <taxon>Cottales</taxon>
        <taxon>Liparidae</taxon>
        <taxon>Liparis</taxon>
    </lineage>
</organism>
<feature type="region of interest" description="Disordered" evidence="1">
    <location>
        <begin position="50"/>
        <end position="99"/>
    </location>
</feature>
<reference evidence="2 3" key="1">
    <citation type="submission" date="2019-03" db="EMBL/GenBank/DDBJ databases">
        <title>First draft genome of Liparis tanakae, snailfish: a comprehensive survey of snailfish specific genes.</title>
        <authorList>
            <person name="Kim W."/>
            <person name="Song I."/>
            <person name="Jeong J.-H."/>
            <person name="Kim D."/>
            <person name="Kim S."/>
            <person name="Ryu S."/>
            <person name="Song J.Y."/>
            <person name="Lee S.K."/>
        </authorList>
    </citation>
    <scope>NUCLEOTIDE SEQUENCE [LARGE SCALE GENOMIC DNA]</scope>
    <source>
        <tissue evidence="2">Muscle</tissue>
    </source>
</reference>
<evidence type="ECO:0000256" key="1">
    <source>
        <dbReference type="SAM" id="MobiDB-lite"/>
    </source>
</evidence>
<evidence type="ECO:0000313" key="3">
    <source>
        <dbReference type="Proteomes" id="UP000314294"/>
    </source>
</evidence>
<proteinExistence type="predicted"/>
<dbReference type="AlphaFoldDB" id="A0A4Z2FS20"/>
<keyword evidence="3" id="KW-1185">Reference proteome</keyword>
<gene>
    <name evidence="2" type="ORF">EYF80_046302</name>
</gene>